<dbReference type="Pfam" id="PF00641">
    <property type="entry name" value="Zn_ribbon_RanBP"/>
    <property type="match status" value="2"/>
</dbReference>
<reference evidence="11" key="1">
    <citation type="journal article" date="2013" name="Nature">
        <title>Pan genome of the phytoplankton Emiliania underpins its global distribution.</title>
        <authorList>
            <person name="Read B.A."/>
            <person name="Kegel J."/>
            <person name="Klute M.J."/>
            <person name="Kuo A."/>
            <person name="Lefebvre S.C."/>
            <person name="Maumus F."/>
            <person name="Mayer C."/>
            <person name="Miller J."/>
            <person name="Monier A."/>
            <person name="Salamov A."/>
            <person name="Young J."/>
            <person name="Aguilar M."/>
            <person name="Claverie J.M."/>
            <person name="Frickenhaus S."/>
            <person name="Gonzalez K."/>
            <person name="Herman E.K."/>
            <person name="Lin Y.C."/>
            <person name="Napier J."/>
            <person name="Ogata H."/>
            <person name="Sarno A.F."/>
            <person name="Shmutz J."/>
            <person name="Schroeder D."/>
            <person name="de Vargas C."/>
            <person name="Verret F."/>
            <person name="von Dassow P."/>
            <person name="Valentin K."/>
            <person name="Van de Peer Y."/>
            <person name="Wheeler G."/>
            <person name="Dacks J.B."/>
            <person name="Delwiche C.F."/>
            <person name="Dyhrman S.T."/>
            <person name="Glockner G."/>
            <person name="John U."/>
            <person name="Richards T."/>
            <person name="Worden A.Z."/>
            <person name="Zhang X."/>
            <person name="Grigoriev I.V."/>
            <person name="Allen A.E."/>
            <person name="Bidle K."/>
            <person name="Borodovsky M."/>
            <person name="Bowler C."/>
            <person name="Brownlee C."/>
            <person name="Cock J.M."/>
            <person name="Elias M."/>
            <person name="Gladyshev V.N."/>
            <person name="Groth M."/>
            <person name="Guda C."/>
            <person name="Hadaegh A."/>
            <person name="Iglesias-Rodriguez M.D."/>
            <person name="Jenkins J."/>
            <person name="Jones B.M."/>
            <person name="Lawson T."/>
            <person name="Leese F."/>
            <person name="Lindquist E."/>
            <person name="Lobanov A."/>
            <person name="Lomsadze A."/>
            <person name="Malik S.B."/>
            <person name="Marsh M.E."/>
            <person name="Mackinder L."/>
            <person name="Mock T."/>
            <person name="Mueller-Roeber B."/>
            <person name="Pagarete A."/>
            <person name="Parker M."/>
            <person name="Probert I."/>
            <person name="Quesneville H."/>
            <person name="Raines C."/>
            <person name="Rensing S.A."/>
            <person name="Riano-Pachon D.M."/>
            <person name="Richier S."/>
            <person name="Rokitta S."/>
            <person name="Shiraiwa Y."/>
            <person name="Soanes D.M."/>
            <person name="van der Giezen M."/>
            <person name="Wahlund T.M."/>
            <person name="Williams B."/>
            <person name="Wilson W."/>
            <person name="Wolfe G."/>
            <person name="Wurch L.L."/>
        </authorList>
    </citation>
    <scope>NUCLEOTIDE SEQUENCE</scope>
</reference>
<dbReference type="KEGG" id="ehx:EMIHUDRAFT_231934"/>
<dbReference type="InterPro" id="IPR036443">
    <property type="entry name" value="Znf_RanBP2_sf"/>
</dbReference>
<evidence type="ECO:0000256" key="5">
    <source>
        <dbReference type="ARBA" id="ARBA00022884"/>
    </source>
</evidence>
<dbReference type="GeneID" id="17276627"/>
<feature type="domain" description="RanBP2-type" evidence="9">
    <location>
        <begin position="70"/>
        <end position="99"/>
    </location>
</feature>
<keyword evidence="4" id="KW-0862">Zinc</keyword>
<evidence type="ECO:0000256" key="1">
    <source>
        <dbReference type="ARBA" id="ARBA00004123"/>
    </source>
</evidence>
<evidence type="ECO:0000259" key="9">
    <source>
        <dbReference type="PROSITE" id="PS50199"/>
    </source>
</evidence>
<feature type="compositionally biased region" description="Basic and acidic residues" evidence="8">
    <location>
        <begin position="1"/>
        <end position="24"/>
    </location>
</feature>
<evidence type="ECO:0000313" key="10">
    <source>
        <dbReference type="EnsemblProtists" id="EOD31354"/>
    </source>
</evidence>
<keyword evidence="2" id="KW-0479">Metal-binding</keyword>
<dbReference type="OMA" id="NIGNCGA"/>
<evidence type="ECO:0000256" key="3">
    <source>
        <dbReference type="ARBA" id="ARBA00022771"/>
    </source>
</evidence>
<dbReference type="InterPro" id="IPR034870">
    <property type="entry name" value="TET_fam"/>
</dbReference>
<feature type="domain" description="RanBP2-type" evidence="9">
    <location>
        <begin position="146"/>
        <end position="175"/>
    </location>
</feature>
<evidence type="ECO:0000256" key="2">
    <source>
        <dbReference type="ARBA" id="ARBA00022723"/>
    </source>
</evidence>
<dbReference type="PROSITE" id="PS50199">
    <property type="entry name" value="ZF_RANBP2_2"/>
    <property type="match status" value="2"/>
</dbReference>
<proteinExistence type="predicted"/>
<evidence type="ECO:0000256" key="7">
    <source>
        <dbReference type="PROSITE-ProRule" id="PRU00322"/>
    </source>
</evidence>
<accession>A0A0D3K6G9</accession>
<dbReference type="GO" id="GO:0005634">
    <property type="term" value="C:nucleus"/>
    <property type="evidence" value="ECO:0007669"/>
    <property type="project" value="UniProtKB-SubCell"/>
</dbReference>
<name>A0A0D3K6G9_EMIH1</name>
<dbReference type="GO" id="GO:0003723">
    <property type="term" value="F:RNA binding"/>
    <property type="evidence" value="ECO:0007669"/>
    <property type="project" value="UniProtKB-KW"/>
</dbReference>
<keyword evidence="6" id="KW-0539">Nucleus</keyword>
<dbReference type="InterPro" id="IPR001876">
    <property type="entry name" value="Znf_RanBP2"/>
</dbReference>
<dbReference type="RefSeq" id="XP_005783783.1">
    <property type="nucleotide sequence ID" value="XM_005783726.1"/>
</dbReference>
<dbReference type="SUPFAM" id="SSF90209">
    <property type="entry name" value="Ran binding protein zinc finger-like"/>
    <property type="match status" value="2"/>
</dbReference>
<feature type="region of interest" description="Disordered" evidence="8">
    <location>
        <begin position="1"/>
        <end position="28"/>
    </location>
</feature>
<evidence type="ECO:0000256" key="4">
    <source>
        <dbReference type="ARBA" id="ARBA00022833"/>
    </source>
</evidence>
<dbReference type="PANTHER" id="PTHR23238">
    <property type="entry name" value="RNA BINDING PROTEIN"/>
    <property type="match status" value="1"/>
</dbReference>
<keyword evidence="3 7" id="KW-0863">Zinc-finger</keyword>
<dbReference type="EnsemblProtists" id="EOD31354">
    <property type="protein sequence ID" value="EOD31354"/>
    <property type="gene ID" value="EMIHUDRAFT_231934"/>
</dbReference>
<organism evidence="10 11">
    <name type="scientific">Emiliania huxleyi (strain CCMP1516)</name>
    <dbReference type="NCBI Taxonomy" id="280463"/>
    <lineage>
        <taxon>Eukaryota</taxon>
        <taxon>Haptista</taxon>
        <taxon>Haptophyta</taxon>
        <taxon>Prymnesiophyceae</taxon>
        <taxon>Isochrysidales</taxon>
        <taxon>Noelaerhabdaceae</taxon>
        <taxon>Emiliania</taxon>
    </lineage>
</organism>
<dbReference type="eggNOG" id="KOG4198">
    <property type="taxonomic scope" value="Eukaryota"/>
</dbReference>
<dbReference type="HOGENOM" id="CLU_077018_2_1_1"/>
<evidence type="ECO:0000256" key="6">
    <source>
        <dbReference type="ARBA" id="ARBA00023242"/>
    </source>
</evidence>
<dbReference type="SMART" id="SM00547">
    <property type="entry name" value="ZnF_RBZ"/>
    <property type="match status" value="2"/>
</dbReference>
<dbReference type="GO" id="GO:0006355">
    <property type="term" value="P:regulation of DNA-templated transcription"/>
    <property type="evidence" value="ECO:0007669"/>
    <property type="project" value="InterPro"/>
</dbReference>
<evidence type="ECO:0000256" key="8">
    <source>
        <dbReference type="SAM" id="MobiDB-lite"/>
    </source>
</evidence>
<dbReference type="PaxDb" id="2903-EOD31354"/>
<comment type="subcellular location">
    <subcellularLocation>
        <location evidence="1">Nucleus</location>
    </subcellularLocation>
</comment>
<dbReference type="AlphaFoldDB" id="A0A0D3K6G9"/>
<evidence type="ECO:0000313" key="11">
    <source>
        <dbReference type="Proteomes" id="UP000013827"/>
    </source>
</evidence>
<dbReference type="Gene3D" id="4.10.1060.10">
    <property type="entry name" value="Zinc finger, RanBP2-type"/>
    <property type="match status" value="2"/>
</dbReference>
<keyword evidence="5" id="KW-0694">RNA-binding</keyword>
<sequence length="182" mass="17723">MPKDTSQRARRDRSGGTSRRRESSRSNVFASKTSCFRCNTPKPGTGGGYGYGGMGGGMGGGYGMGGGDTRPGDWTCTSCGVNVFASKNACFRCNAPKPAGMGGGMGGYGGGGYGYGAPPPPYGGGGYGAPPPYGGGGGGGGGGDTRPGDWTCPSCNSNVFASKSACFRCGAPKPAGGGGGGY</sequence>
<keyword evidence="11" id="KW-1185">Reference proteome</keyword>
<protein>
    <recommendedName>
        <fullName evidence="9">RanBP2-type domain-containing protein</fullName>
    </recommendedName>
</protein>
<dbReference type="STRING" id="2903.R1FDL4"/>
<dbReference type="Proteomes" id="UP000013827">
    <property type="component" value="Unassembled WGS sequence"/>
</dbReference>
<reference evidence="10" key="2">
    <citation type="submission" date="2024-10" db="UniProtKB">
        <authorList>
            <consortium name="EnsemblProtists"/>
        </authorList>
    </citation>
    <scope>IDENTIFICATION</scope>
</reference>
<dbReference type="GO" id="GO:0008270">
    <property type="term" value="F:zinc ion binding"/>
    <property type="evidence" value="ECO:0007669"/>
    <property type="project" value="UniProtKB-KW"/>
</dbReference>